<dbReference type="GO" id="GO:0006508">
    <property type="term" value="P:proteolysis"/>
    <property type="evidence" value="ECO:0007669"/>
    <property type="project" value="InterPro"/>
</dbReference>
<dbReference type="PANTHER" id="PTHR11705:SF147">
    <property type="entry name" value="INACTIVE METALLOCARBOXYPEPTIDASE ECM14"/>
    <property type="match status" value="1"/>
</dbReference>
<dbReference type="Gene3D" id="3.30.70.340">
    <property type="entry name" value="Metallocarboxypeptidase-like"/>
    <property type="match status" value="1"/>
</dbReference>
<evidence type="ECO:0000256" key="7">
    <source>
        <dbReference type="ARBA" id="ARBA00022833"/>
    </source>
</evidence>
<evidence type="ECO:0000259" key="15">
    <source>
        <dbReference type="PROSITE" id="PS52035"/>
    </source>
</evidence>
<dbReference type="InterPro" id="IPR036990">
    <property type="entry name" value="M14A-like_propep"/>
</dbReference>
<dbReference type="PROSITE" id="PS00132">
    <property type="entry name" value="CARBOXYPEPT_ZN_1"/>
    <property type="match status" value="1"/>
</dbReference>
<evidence type="ECO:0000256" key="14">
    <source>
        <dbReference type="SAM" id="SignalP"/>
    </source>
</evidence>
<dbReference type="PROSITE" id="PS00133">
    <property type="entry name" value="CARBOXYPEPT_ZN_2"/>
    <property type="match status" value="1"/>
</dbReference>
<evidence type="ECO:0000256" key="10">
    <source>
        <dbReference type="ARBA" id="ARBA00025210"/>
    </source>
</evidence>
<keyword evidence="4" id="KW-0964">Secreted</keyword>
<keyword evidence="8" id="KW-1015">Disulfide bond</keyword>
<evidence type="ECO:0000256" key="11">
    <source>
        <dbReference type="ARBA" id="ARBA00026187"/>
    </source>
</evidence>
<evidence type="ECO:0000313" key="16">
    <source>
        <dbReference type="EMBL" id="GMM55634.1"/>
    </source>
</evidence>
<evidence type="ECO:0000256" key="3">
    <source>
        <dbReference type="ARBA" id="ARBA00005988"/>
    </source>
</evidence>
<dbReference type="PRINTS" id="PR00765">
    <property type="entry name" value="CRBOXYPTASEA"/>
</dbReference>
<evidence type="ECO:0000313" key="17">
    <source>
        <dbReference type="Proteomes" id="UP001377567"/>
    </source>
</evidence>
<dbReference type="Proteomes" id="UP001377567">
    <property type="component" value="Unassembled WGS sequence"/>
</dbReference>
<organism evidence="16 17">
    <name type="scientific">Maudiozyma humilis</name>
    <name type="common">Sour dough yeast</name>
    <name type="synonym">Kazachstania humilis</name>
    <dbReference type="NCBI Taxonomy" id="51915"/>
    <lineage>
        <taxon>Eukaryota</taxon>
        <taxon>Fungi</taxon>
        <taxon>Dikarya</taxon>
        <taxon>Ascomycota</taxon>
        <taxon>Saccharomycotina</taxon>
        <taxon>Saccharomycetes</taxon>
        <taxon>Saccharomycetales</taxon>
        <taxon>Saccharomycetaceae</taxon>
        <taxon>Maudiozyma</taxon>
    </lineage>
</organism>
<dbReference type="FunFam" id="3.40.630.10:FF:000060">
    <property type="entry name" value="Putative metallocarboxypeptidase ecm14"/>
    <property type="match status" value="1"/>
</dbReference>
<keyword evidence="9" id="KW-0325">Glycoprotein</keyword>
<evidence type="ECO:0000256" key="12">
    <source>
        <dbReference type="ARBA" id="ARBA00026213"/>
    </source>
</evidence>
<comment type="caution">
    <text evidence="16">The sequence shown here is derived from an EMBL/GenBank/DDBJ whole genome shotgun (WGS) entry which is preliminary data.</text>
</comment>
<dbReference type="CDD" id="cd03860">
    <property type="entry name" value="M14_CP_A-B_like"/>
    <property type="match status" value="1"/>
</dbReference>
<dbReference type="SMART" id="SM00631">
    <property type="entry name" value="Zn_pept"/>
    <property type="match status" value="1"/>
</dbReference>
<dbReference type="SUPFAM" id="SSF53187">
    <property type="entry name" value="Zn-dependent exopeptidases"/>
    <property type="match status" value="1"/>
</dbReference>
<evidence type="ECO:0000256" key="2">
    <source>
        <dbReference type="ARBA" id="ARBA00004613"/>
    </source>
</evidence>
<proteinExistence type="inferred from homology"/>
<comment type="subcellular location">
    <subcellularLocation>
        <location evidence="2">Secreted</location>
    </subcellularLocation>
</comment>
<protein>
    <recommendedName>
        <fullName evidence="11">Inactive metallocarboxypeptidase ECM14</fullName>
    </recommendedName>
    <alternativeName>
        <fullName evidence="12">Inactive metallocarboxypeptidase ecm14</fullName>
    </alternativeName>
</protein>
<evidence type="ECO:0000256" key="1">
    <source>
        <dbReference type="ARBA" id="ARBA00001947"/>
    </source>
</evidence>
<keyword evidence="7" id="KW-0862">Zinc</keyword>
<keyword evidence="6 14" id="KW-0732">Signal</keyword>
<dbReference type="InterPro" id="IPR057247">
    <property type="entry name" value="CARBOXYPEPT_ZN_2"/>
</dbReference>
<sequence>MFGNISILFAHLGFAAAALLRVCAAVSAEEDKADYSGDQVYRVFTHNASALVHDMIRPVVGSQYDVWMQNDKFVDVRLGRDAFAEIARENSLEYEVYVSDIEAAIRDTMPGNSQYDVNSDSMQHAFGSYGGDLFFDEYRDLHTIDLWLQLLEQTYPSLVKLEQITTTPEGHPLNVVHVSAQNTEANPDKKTIVISGGLHAREWISVSTTLFMLQRLLQEYGQDKSTTHYLDSLDFLFIPVFNPDGYEYSWHGDRLWRKNRQATGVEQCPGIDLDRSFNYEWDESEAHEYPCSESYNGGAPFAAAETKAWHEYLGGIKGDYRIFGYLDLHSYSEEILYPYGYSCEAVPRDFENLLELAFGLAKAVRLTTRKNYDVVAACKDAGSDLTPGMGGGSALDYMYHNRARWALQLKLRDTGSHGFLLPPKFIRPVGHEIYAALRYFCGFILNPEM</sequence>
<keyword evidence="5" id="KW-0479">Metal-binding</keyword>
<evidence type="ECO:0000256" key="5">
    <source>
        <dbReference type="ARBA" id="ARBA00022723"/>
    </source>
</evidence>
<comment type="cofactor">
    <cofactor evidence="1">
        <name>Zn(2+)</name>
        <dbReference type="ChEBI" id="CHEBI:29105"/>
    </cofactor>
</comment>
<feature type="signal peptide" evidence="14">
    <location>
        <begin position="1"/>
        <end position="28"/>
    </location>
</feature>
<evidence type="ECO:0000256" key="4">
    <source>
        <dbReference type="ARBA" id="ARBA00022525"/>
    </source>
</evidence>
<dbReference type="GO" id="GO:0005576">
    <property type="term" value="C:extracellular region"/>
    <property type="evidence" value="ECO:0007669"/>
    <property type="project" value="UniProtKB-SubCell"/>
</dbReference>
<accession>A0AAV5RVG2</accession>
<dbReference type="GO" id="GO:0008270">
    <property type="term" value="F:zinc ion binding"/>
    <property type="evidence" value="ECO:0007669"/>
    <property type="project" value="InterPro"/>
</dbReference>
<evidence type="ECO:0000256" key="13">
    <source>
        <dbReference type="PROSITE-ProRule" id="PRU01379"/>
    </source>
</evidence>
<comment type="function">
    <text evidence="10">Inactive carboxypeptidase that may play a role in cell wall organization and biogenesis.</text>
</comment>
<dbReference type="InterPro" id="IPR057246">
    <property type="entry name" value="CARBOXYPEPT_ZN_1"/>
</dbReference>
<keyword evidence="17" id="KW-1185">Reference proteome</keyword>
<evidence type="ECO:0000256" key="8">
    <source>
        <dbReference type="ARBA" id="ARBA00023157"/>
    </source>
</evidence>
<feature type="domain" description="Peptidase M14" evidence="15">
    <location>
        <begin position="137"/>
        <end position="444"/>
    </location>
</feature>
<dbReference type="Gene3D" id="3.40.630.10">
    <property type="entry name" value="Zn peptidases"/>
    <property type="match status" value="1"/>
</dbReference>
<dbReference type="AlphaFoldDB" id="A0AAV5RVG2"/>
<dbReference type="InterPro" id="IPR000834">
    <property type="entry name" value="Peptidase_M14"/>
</dbReference>
<evidence type="ECO:0000256" key="6">
    <source>
        <dbReference type="ARBA" id="ARBA00022729"/>
    </source>
</evidence>
<dbReference type="GO" id="GO:0004181">
    <property type="term" value="F:metallocarboxypeptidase activity"/>
    <property type="evidence" value="ECO:0007669"/>
    <property type="project" value="InterPro"/>
</dbReference>
<reference evidence="16 17" key="1">
    <citation type="journal article" date="2023" name="Elife">
        <title>Identification of key yeast species and microbe-microbe interactions impacting larval growth of Drosophila in the wild.</title>
        <authorList>
            <person name="Mure A."/>
            <person name="Sugiura Y."/>
            <person name="Maeda R."/>
            <person name="Honda K."/>
            <person name="Sakurai N."/>
            <person name="Takahashi Y."/>
            <person name="Watada M."/>
            <person name="Katoh T."/>
            <person name="Gotoh A."/>
            <person name="Gotoh Y."/>
            <person name="Taniguchi I."/>
            <person name="Nakamura K."/>
            <person name="Hayashi T."/>
            <person name="Katayama T."/>
            <person name="Uemura T."/>
            <person name="Hattori Y."/>
        </authorList>
    </citation>
    <scope>NUCLEOTIDE SEQUENCE [LARGE SCALE GENOMIC DNA]</scope>
    <source>
        <strain evidence="16 17">KH-74</strain>
    </source>
</reference>
<comment type="caution">
    <text evidence="13">Lacks conserved residue(s) required for the propagation of feature annotation.</text>
</comment>
<dbReference type="PANTHER" id="PTHR11705">
    <property type="entry name" value="PROTEASE FAMILY M14 CARBOXYPEPTIDASE A,B"/>
    <property type="match status" value="1"/>
</dbReference>
<evidence type="ECO:0000256" key="9">
    <source>
        <dbReference type="ARBA" id="ARBA00023180"/>
    </source>
</evidence>
<feature type="chain" id="PRO_5043372024" description="Inactive metallocarboxypeptidase ECM14" evidence="14">
    <location>
        <begin position="29"/>
        <end position="449"/>
    </location>
</feature>
<gene>
    <name evidence="16" type="ORF">DAKH74_022500</name>
</gene>
<dbReference type="EMBL" id="BTGD01000005">
    <property type="protein sequence ID" value="GMM55634.1"/>
    <property type="molecule type" value="Genomic_DNA"/>
</dbReference>
<dbReference type="PROSITE" id="PS52035">
    <property type="entry name" value="PEPTIDASE_M14"/>
    <property type="match status" value="1"/>
</dbReference>
<dbReference type="SUPFAM" id="SSF54897">
    <property type="entry name" value="Protease propeptides/inhibitors"/>
    <property type="match status" value="1"/>
</dbReference>
<comment type="similarity">
    <text evidence="3 13">Belongs to the peptidase M14 family.</text>
</comment>
<name>A0AAV5RVG2_MAUHU</name>
<dbReference type="Pfam" id="PF00246">
    <property type="entry name" value="Peptidase_M14"/>
    <property type="match status" value="1"/>
</dbReference>